<dbReference type="RefSeq" id="WP_263342479.1">
    <property type="nucleotide sequence ID" value="NZ_JAGSYH010000012.1"/>
</dbReference>
<evidence type="ECO:0000256" key="1">
    <source>
        <dbReference type="SAM" id="Phobius"/>
    </source>
</evidence>
<accession>A0ABW1EK17</accession>
<proteinExistence type="predicted"/>
<protein>
    <submittedName>
        <fullName evidence="2">Uncharacterized protein</fullName>
    </submittedName>
</protein>
<gene>
    <name evidence="2" type="ORF">ACFPT7_15705</name>
</gene>
<keyword evidence="3" id="KW-1185">Reference proteome</keyword>
<evidence type="ECO:0000313" key="2">
    <source>
        <dbReference type="EMBL" id="MFC5863753.1"/>
    </source>
</evidence>
<dbReference type="EMBL" id="JBHSPH010000006">
    <property type="protein sequence ID" value="MFC5863753.1"/>
    <property type="molecule type" value="Genomic_DNA"/>
</dbReference>
<organism evidence="2 3">
    <name type="scientific">Acidicapsa dinghuensis</name>
    <dbReference type="NCBI Taxonomy" id="2218256"/>
    <lineage>
        <taxon>Bacteria</taxon>
        <taxon>Pseudomonadati</taxon>
        <taxon>Acidobacteriota</taxon>
        <taxon>Terriglobia</taxon>
        <taxon>Terriglobales</taxon>
        <taxon>Acidobacteriaceae</taxon>
        <taxon>Acidicapsa</taxon>
    </lineage>
</organism>
<feature type="transmembrane region" description="Helical" evidence="1">
    <location>
        <begin position="64"/>
        <end position="88"/>
    </location>
</feature>
<reference evidence="3" key="1">
    <citation type="journal article" date="2019" name="Int. J. Syst. Evol. Microbiol.">
        <title>The Global Catalogue of Microorganisms (GCM) 10K type strain sequencing project: providing services to taxonomists for standard genome sequencing and annotation.</title>
        <authorList>
            <consortium name="The Broad Institute Genomics Platform"/>
            <consortium name="The Broad Institute Genome Sequencing Center for Infectious Disease"/>
            <person name="Wu L."/>
            <person name="Ma J."/>
        </authorList>
    </citation>
    <scope>NUCLEOTIDE SEQUENCE [LARGE SCALE GENOMIC DNA]</scope>
    <source>
        <strain evidence="3">JCM 4087</strain>
    </source>
</reference>
<evidence type="ECO:0000313" key="3">
    <source>
        <dbReference type="Proteomes" id="UP001596091"/>
    </source>
</evidence>
<dbReference type="Proteomes" id="UP001596091">
    <property type="component" value="Unassembled WGS sequence"/>
</dbReference>
<keyword evidence="1" id="KW-0472">Membrane</keyword>
<name>A0ABW1EK17_9BACT</name>
<comment type="caution">
    <text evidence="2">The sequence shown here is derived from an EMBL/GenBank/DDBJ whole genome shotgun (WGS) entry which is preliminary data.</text>
</comment>
<feature type="transmembrane region" description="Helical" evidence="1">
    <location>
        <begin position="35"/>
        <end position="58"/>
    </location>
</feature>
<feature type="transmembrane region" description="Helical" evidence="1">
    <location>
        <begin position="6"/>
        <end position="23"/>
    </location>
</feature>
<sequence length="107" mass="11349">MSSTTRVTVAIVVGCLLGFATLNMESLSDISANPILGGIQISFVTLLFPGLIGSMAFAGNVHAFSLGVAGFINAILYLGLVWITIGIIERFRLKRRNAKVLPEDPLG</sequence>
<keyword evidence="1" id="KW-1133">Transmembrane helix</keyword>
<keyword evidence="1" id="KW-0812">Transmembrane</keyword>